<dbReference type="Proteomes" id="UP000184476">
    <property type="component" value="Unassembled WGS sequence"/>
</dbReference>
<dbReference type="InterPro" id="IPR008258">
    <property type="entry name" value="Transglycosylase_SLT_dom_1"/>
</dbReference>
<dbReference type="STRING" id="112248.SAMN05444392_1039"/>
<evidence type="ECO:0000313" key="4">
    <source>
        <dbReference type="Proteomes" id="UP000184476"/>
    </source>
</evidence>
<dbReference type="OrthoDB" id="9815002at2"/>
<name>A0A1M4W3E6_9BACL</name>
<protein>
    <submittedName>
        <fullName evidence="3">Soluble lytic murein transglycosylase</fullName>
    </submittedName>
</protein>
<evidence type="ECO:0000256" key="1">
    <source>
        <dbReference type="SAM" id="Phobius"/>
    </source>
</evidence>
<dbReference type="Gene3D" id="1.10.530.10">
    <property type="match status" value="1"/>
</dbReference>
<dbReference type="Pfam" id="PF01464">
    <property type="entry name" value="SLT"/>
    <property type="match status" value="1"/>
</dbReference>
<dbReference type="PANTHER" id="PTHR37423">
    <property type="entry name" value="SOLUBLE LYTIC MUREIN TRANSGLYCOSYLASE-RELATED"/>
    <property type="match status" value="1"/>
</dbReference>
<dbReference type="CDD" id="cd16896">
    <property type="entry name" value="LT_Slt70-like"/>
    <property type="match status" value="1"/>
</dbReference>
<evidence type="ECO:0000259" key="2">
    <source>
        <dbReference type="Pfam" id="PF01464"/>
    </source>
</evidence>
<dbReference type="SUPFAM" id="SSF53955">
    <property type="entry name" value="Lysozyme-like"/>
    <property type="match status" value="1"/>
</dbReference>
<keyword evidence="1" id="KW-0812">Transmembrane</keyword>
<evidence type="ECO:0000313" key="3">
    <source>
        <dbReference type="EMBL" id="SHE75660.1"/>
    </source>
</evidence>
<dbReference type="InterPro" id="IPR023346">
    <property type="entry name" value="Lysozyme-like_dom_sf"/>
</dbReference>
<sequence>MEVSKFKKWVKPAIVALPSKKALLITGILCLIFIFVAMPLFNRLIYPLEYEEYVIDSAKSTHVDPYLIIAIIRTETKFDPNRNSRVGAQGLMQLMPYTVDEIIQQGNFSPAFRDYVNDPAVNIRLGSWYLADLTKKFKGNKVAVIAAYNAGPTAVSQWLREGVWDGTSKNSNQIPYGETRHYVKRVTYLYQKYRDLYEDLEKEVN</sequence>
<keyword evidence="4" id="KW-1185">Reference proteome</keyword>
<dbReference type="RefSeq" id="WP_073154120.1">
    <property type="nucleotide sequence ID" value="NZ_FQVL01000003.1"/>
</dbReference>
<feature type="transmembrane region" description="Helical" evidence="1">
    <location>
        <begin position="21"/>
        <end position="41"/>
    </location>
</feature>
<proteinExistence type="predicted"/>
<gene>
    <name evidence="3" type="ORF">SAMN05444392_1039</name>
</gene>
<reference evidence="3 4" key="1">
    <citation type="submission" date="2016-11" db="EMBL/GenBank/DDBJ databases">
        <authorList>
            <person name="Jaros S."/>
            <person name="Januszkiewicz K."/>
            <person name="Wedrychowicz H."/>
        </authorList>
    </citation>
    <scope>NUCLEOTIDE SEQUENCE [LARGE SCALE GENOMIC DNA]</scope>
    <source>
        <strain evidence="3 4">DSM 44666</strain>
    </source>
</reference>
<organism evidence="3 4">
    <name type="scientific">Seinonella peptonophila</name>
    <dbReference type="NCBI Taxonomy" id="112248"/>
    <lineage>
        <taxon>Bacteria</taxon>
        <taxon>Bacillati</taxon>
        <taxon>Bacillota</taxon>
        <taxon>Bacilli</taxon>
        <taxon>Bacillales</taxon>
        <taxon>Thermoactinomycetaceae</taxon>
        <taxon>Seinonella</taxon>
    </lineage>
</organism>
<dbReference type="PANTHER" id="PTHR37423:SF2">
    <property type="entry name" value="MEMBRANE-BOUND LYTIC MUREIN TRANSGLYCOSYLASE C"/>
    <property type="match status" value="1"/>
</dbReference>
<keyword evidence="1" id="KW-1133">Transmembrane helix</keyword>
<dbReference type="AlphaFoldDB" id="A0A1M4W3E6"/>
<feature type="domain" description="Transglycosylase SLT" evidence="2">
    <location>
        <begin position="53"/>
        <end position="162"/>
    </location>
</feature>
<accession>A0A1M4W3E6</accession>
<keyword evidence="1" id="KW-0472">Membrane</keyword>
<dbReference type="EMBL" id="FQVL01000003">
    <property type="protein sequence ID" value="SHE75660.1"/>
    <property type="molecule type" value="Genomic_DNA"/>
</dbReference>